<dbReference type="Proteomes" id="UP000037035">
    <property type="component" value="Unassembled WGS sequence"/>
</dbReference>
<sequence>MANMKKSLRNLPIGIKRRRKLTSSVDTESDISYSTDLSSNFSFKIQDHSKVQRKQVNPRNTKIWNQENKKLNSKIPKSSFKLGWKEKARHSASQINPPMKNSTILMPHVEFLVFKIFGQTGGCLKRASVSKNGWERKGSNPYLTCMHIFYPWWSQPWYEPNVETGIYFLNSCTYCASDPSSSKNTPQNLEGEVPHSTMKSHKFTSGIKGLNTCLETYSQDLGLQKASGHPSLKRKLVQLPSVDMQKAQQSFWCYSHLSPRVTQPSCDAQSLCRCCAEAEDNPPVRETPGKSWRGLQDHNSRLHSDCAKTSKYSNRWSLDGSFAGCWTLHKPLVLDEPKEEKSQANLFCSGSTSTYVKSRADTHSFLNSKGRKQPNVIWPKARCAYGRILSFFLPPFLGQHPPSQKKKQIRRMRDKSLLPNPILYKSHMAITQVLENLKKDQDKITRSLENQSDCHLKENESGIMEVIRAINLPIGNTWGEYGPVHSIPSYTDGDLTLLGQKTDASQQFPPSPSIGNKVGMRIRSVSCVGRRIRSDSFPQQLETMHDNAKKLTLMCQNYNLSTLSFSLSYPLPHPHTHNLYSFLQSNVPIPLPVPVPVPTFPSSCTFPVLFLSPVTVVPCSFHFSCPVYCLGLLCPVYCLGPLWTLKVLYFTSFTSKSPTEILKKCLQLTCSMLQPSCYPNSNCFNMSLFWHSHCAECTSNNRSFLGLSACQLQAVDQVFFVVPLV</sequence>
<dbReference type="VEuPathDB" id="FungiDB:VP01_3853g1"/>
<evidence type="ECO:0000313" key="1">
    <source>
        <dbReference type="EMBL" id="KNZ51706.1"/>
    </source>
</evidence>
<name>A0A0L6UT25_9BASI</name>
<gene>
    <name evidence="1" type="ORF">VP01_3853g1</name>
</gene>
<organism evidence="1 2">
    <name type="scientific">Puccinia sorghi</name>
    <dbReference type="NCBI Taxonomy" id="27349"/>
    <lineage>
        <taxon>Eukaryota</taxon>
        <taxon>Fungi</taxon>
        <taxon>Dikarya</taxon>
        <taxon>Basidiomycota</taxon>
        <taxon>Pucciniomycotina</taxon>
        <taxon>Pucciniomycetes</taxon>
        <taxon>Pucciniales</taxon>
        <taxon>Pucciniaceae</taxon>
        <taxon>Puccinia</taxon>
    </lineage>
</organism>
<protein>
    <submittedName>
        <fullName evidence="1">Uncharacterized protein</fullName>
    </submittedName>
</protein>
<evidence type="ECO:0000313" key="2">
    <source>
        <dbReference type="Proteomes" id="UP000037035"/>
    </source>
</evidence>
<comment type="caution">
    <text evidence="1">The sequence shown here is derived from an EMBL/GenBank/DDBJ whole genome shotgun (WGS) entry which is preliminary data.</text>
</comment>
<reference evidence="1 2" key="1">
    <citation type="submission" date="2015-08" db="EMBL/GenBank/DDBJ databases">
        <title>Next Generation Sequencing and Analysis of the Genome of Puccinia sorghi L Schw, the Causal Agent of Maize Common Rust.</title>
        <authorList>
            <person name="Rochi L."/>
            <person name="Burguener G."/>
            <person name="Darino M."/>
            <person name="Turjanski A."/>
            <person name="Kreff E."/>
            <person name="Dieguez M.J."/>
            <person name="Sacco F."/>
        </authorList>
    </citation>
    <scope>NUCLEOTIDE SEQUENCE [LARGE SCALE GENOMIC DNA]</scope>
    <source>
        <strain evidence="1 2">RO10H11247</strain>
    </source>
</reference>
<dbReference type="AlphaFoldDB" id="A0A0L6UT25"/>
<keyword evidence="2" id="KW-1185">Reference proteome</keyword>
<dbReference type="EMBL" id="LAVV01008894">
    <property type="protein sequence ID" value="KNZ51706.1"/>
    <property type="molecule type" value="Genomic_DNA"/>
</dbReference>
<proteinExistence type="predicted"/>
<accession>A0A0L6UT25</accession>